<evidence type="ECO:0000313" key="1">
    <source>
        <dbReference type="EMBL" id="CAH3118394.1"/>
    </source>
</evidence>
<sequence length="206" mass="23851">LVETSSTSRLNKAQLVGTHDGRVIVLVYDCSSFLGQYFKKLPNIQKFHHFRFSNENPGKVFYKEFVSSPEQSFMLLKNNAILPPPSILPDIVNPDGLTEERRNYLFREIRQFLFSVRDFSNRAMALRKLCKDTKKRPLKALFFFLDENLTGIAPTRLIVEKDNNLTEGMKVKVNWQGKRVHAEILALDDDESVLNSKDIEWSNENL</sequence>
<name>A0ABN8NQE6_9CNID</name>
<reference evidence="1 2" key="1">
    <citation type="submission" date="2022-05" db="EMBL/GenBank/DDBJ databases">
        <authorList>
            <consortium name="Genoscope - CEA"/>
            <person name="William W."/>
        </authorList>
    </citation>
    <scope>NUCLEOTIDE SEQUENCE [LARGE SCALE GENOMIC DNA]</scope>
</reference>
<gene>
    <name evidence="1" type="ORF">PLOB_00026651</name>
</gene>
<feature type="non-terminal residue" evidence="1">
    <location>
        <position position="1"/>
    </location>
</feature>
<organism evidence="1 2">
    <name type="scientific">Porites lobata</name>
    <dbReference type="NCBI Taxonomy" id="104759"/>
    <lineage>
        <taxon>Eukaryota</taxon>
        <taxon>Metazoa</taxon>
        <taxon>Cnidaria</taxon>
        <taxon>Anthozoa</taxon>
        <taxon>Hexacorallia</taxon>
        <taxon>Scleractinia</taxon>
        <taxon>Fungiina</taxon>
        <taxon>Poritidae</taxon>
        <taxon>Porites</taxon>
    </lineage>
</organism>
<accession>A0ABN8NQE6</accession>
<comment type="caution">
    <text evidence="1">The sequence shown here is derived from an EMBL/GenBank/DDBJ whole genome shotgun (WGS) entry which is preliminary data.</text>
</comment>
<dbReference type="Proteomes" id="UP001159405">
    <property type="component" value="Unassembled WGS sequence"/>
</dbReference>
<dbReference type="PANTHER" id="PTHR34415:SF1">
    <property type="entry name" value="INTEGRASE CATALYTIC DOMAIN-CONTAINING PROTEIN"/>
    <property type="match status" value="1"/>
</dbReference>
<dbReference type="PANTHER" id="PTHR34415">
    <property type="entry name" value="INTEGRASE CATALYTIC DOMAIN-CONTAINING PROTEIN"/>
    <property type="match status" value="1"/>
</dbReference>
<proteinExistence type="predicted"/>
<dbReference type="EMBL" id="CALNXK010000032">
    <property type="protein sequence ID" value="CAH3118394.1"/>
    <property type="molecule type" value="Genomic_DNA"/>
</dbReference>
<keyword evidence="2" id="KW-1185">Reference proteome</keyword>
<protein>
    <submittedName>
        <fullName evidence="1">Uncharacterized protein</fullName>
    </submittedName>
</protein>
<evidence type="ECO:0000313" key="2">
    <source>
        <dbReference type="Proteomes" id="UP001159405"/>
    </source>
</evidence>
<feature type="non-terminal residue" evidence="1">
    <location>
        <position position="206"/>
    </location>
</feature>